<evidence type="ECO:0000313" key="3">
    <source>
        <dbReference type="EMBL" id="OGC92635.1"/>
    </source>
</evidence>
<evidence type="ECO:0000256" key="2">
    <source>
        <dbReference type="ARBA" id="ARBA00022679"/>
    </source>
</evidence>
<dbReference type="CDD" id="cd06533">
    <property type="entry name" value="Glyco_transf_WecG_TagA"/>
    <property type="match status" value="1"/>
</dbReference>
<keyword evidence="2" id="KW-0808">Transferase</keyword>
<comment type="caution">
    <text evidence="3">The sequence shown here is derived from an EMBL/GenBank/DDBJ whole genome shotgun (WGS) entry which is preliminary data.</text>
</comment>
<evidence type="ECO:0008006" key="5">
    <source>
        <dbReference type="Google" id="ProtNLM"/>
    </source>
</evidence>
<dbReference type="InterPro" id="IPR004629">
    <property type="entry name" value="WecG_TagA_CpsF"/>
</dbReference>
<organism evidence="3 4">
    <name type="scientific">Candidatus Amesbacteria bacterium RIFCSPHIGHO2_01_FULL_48_32b</name>
    <dbReference type="NCBI Taxonomy" id="1797253"/>
    <lineage>
        <taxon>Bacteria</taxon>
        <taxon>Candidatus Amesiibacteriota</taxon>
    </lineage>
</organism>
<dbReference type="AlphaFoldDB" id="A0A1F4YF89"/>
<dbReference type="Pfam" id="PF03808">
    <property type="entry name" value="Glyco_tran_WecG"/>
    <property type="match status" value="1"/>
</dbReference>
<dbReference type="Proteomes" id="UP000178176">
    <property type="component" value="Unassembled WGS sequence"/>
</dbReference>
<evidence type="ECO:0000313" key="4">
    <source>
        <dbReference type="Proteomes" id="UP000178176"/>
    </source>
</evidence>
<dbReference type="PANTHER" id="PTHR34136:SF1">
    <property type="entry name" value="UDP-N-ACETYL-D-MANNOSAMINURONIC ACID TRANSFERASE"/>
    <property type="match status" value="1"/>
</dbReference>
<accession>A0A1F4YF89</accession>
<keyword evidence="1" id="KW-0328">Glycosyltransferase</keyword>
<sequence length="236" mass="26817">MTRGWEKENRPEIVEILGVKVTSSRLDRVIGILKEKLTKKIYEGPFFVVTVNTEFVMLAQEDEDFMRILNSADLAVADGAGLKLAGVKNVVPGRSLVGELLKLKLRTFYLGGRNGVAEAMARKYGGEWDGGEKSIRAGEHKSISILNKINKYKPDLLLVAYGAPWQEKWIYRHLTELKVKVVMGVGGSFDYLTGRAKVPPEWISGAGLEWLWRLVHEPWRWRRQLRLARFLLKLAL</sequence>
<dbReference type="GO" id="GO:0016758">
    <property type="term" value="F:hexosyltransferase activity"/>
    <property type="evidence" value="ECO:0007669"/>
    <property type="project" value="TreeGrafter"/>
</dbReference>
<evidence type="ECO:0000256" key="1">
    <source>
        <dbReference type="ARBA" id="ARBA00022676"/>
    </source>
</evidence>
<name>A0A1F4YF89_9BACT</name>
<reference evidence="3 4" key="1">
    <citation type="journal article" date="2016" name="Nat. Commun.">
        <title>Thousands of microbial genomes shed light on interconnected biogeochemical processes in an aquifer system.</title>
        <authorList>
            <person name="Anantharaman K."/>
            <person name="Brown C.T."/>
            <person name="Hug L.A."/>
            <person name="Sharon I."/>
            <person name="Castelle C.J."/>
            <person name="Probst A.J."/>
            <person name="Thomas B.C."/>
            <person name="Singh A."/>
            <person name="Wilkins M.J."/>
            <person name="Karaoz U."/>
            <person name="Brodie E.L."/>
            <person name="Williams K.H."/>
            <person name="Hubbard S.S."/>
            <person name="Banfield J.F."/>
        </authorList>
    </citation>
    <scope>NUCLEOTIDE SEQUENCE [LARGE SCALE GENOMIC DNA]</scope>
</reference>
<protein>
    <recommendedName>
        <fullName evidence="5">Glycosyltransferase</fullName>
    </recommendedName>
</protein>
<gene>
    <name evidence="3" type="ORF">A2876_03050</name>
</gene>
<proteinExistence type="predicted"/>
<dbReference type="PANTHER" id="PTHR34136">
    <property type="match status" value="1"/>
</dbReference>
<dbReference type="NCBIfam" id="TIGR00696">
    <property type="entry name" value="wecG_tagA_cpsF"/>
    <property type="match status" value="1"/>
</dbReference>
<dbReference type="EMBL" id="MEXH01000011">
    <property type="protein sequence ID" value="OGC92635.1"/>
    <property type="molecule type" value="Genomic_DNA"/>
</dbReference>